<dbReference type="Proteomes" id="UP001595847">
    <property type="component" value="Unassembled WGS sequence"/>
</dbReference>
<sequence>MLARAVDEFPTGEHWRYEPKWDGFRCIASRDLRTSLSAKSGARLDGHFPELHEAVRLAAPPDTTIDGEIVRWSGEKLDFDALLRRNSASTGRAKHLAEEEPCHLIVFDLLREKGADLTRRPLSYRRERLEEMFAWIVEPLLMLGWQTSSADEAMQWYEEMAGIGVEGLVVKDERRVYRAGRRDWLKFKRRVTTEAIVGGAVPRPDEPRMLVLGRYDDAGELRVAGQTVELTPAQRDEIAPLLQRAGDDHPWPATLAPARGGRERLEYRRVEPTVVVEIQPDTSTTGVRWRNPVRLTRARPDLRPAEVPRGLDLET</sequence>
<evidence type="ECO:0000259" key="4">
    <source>
        <dbReference type="PROSITE" id="PS50160"/>
    </source>
</evidence>
<organism evidence="5 6">
    <name type="scientific">Nocardiopsis sediminis</name>
    <dbReference type="NCBI Taxonomy" id="1778267"/>
    <lineage>
        <taxon>Bacteria</taxon>
        <taxon>Bacillati</taxon>
        <taxon>Actinomycetota</taxon>
        <taxon>Actinomycetes</taxon>
        <taxon>Streptosporangiales</taxon>
        <taxon>Nocardiopsidaceae</taxon>
        <taxon>Nocardiopsis</taxon>
    </lineage>
</organism>
<feature type="domain" description="ATP-dependent DNA ligase family profile" evidence="4">
    <location>
        <begin position="104"/>
        <end position="220"/>
    </location>
</feature>
<accession>A0ABV8FQ63</accession>
<dbReference type="Gene3D" id="2.40.50.140">
    <property type="entry name" value="Nucleic acid-binding proteins"/>
    <property type="match status" value="1"/>
</dbReference>
<dbReference type="InterPro" id="IPR050191">
    <property type="entry name" value="ATP-dep_DNA_ligase"/>
</dbReference>
<dbReference type="PROSITE" id="PS50160">
    <property type="entry name" value="DNA_LIGASE_A3"/>
    <property type="match status" value="1"/>
</dbReference>
<evidence type="ECO:0000313" key="6">
    <source>
        <dbReference type="Proteomes" id="UP001595847"/>
    </source>
</evidence>
<evidence type="ECO:0000256" key="1">
    <source>
        <dbReference type="ARBA" id="ARBA00007572"/>
    </source>
</evidence>
<dbReference type="SUPFAM" id="SSF56091">
    <property type="entry name" value="DNA ligase/mRNA capping enzyme, catalytic domain"/>
    <property type="match status" value="1"/>
</dbReference>
<dbReference type="RefSeq" id="WP_378534911.1">
    <property type="nucleotide sequence ID" value="NZ_JBHSBH010000010.1"/>
</dbReference>
<evidence type="ECO:0000256" key="3">
    <source>
        <dbReference type="ARBA" id="ARBA00034003"/>
    </source>
</evidence>
<evidence type="ECO:0000313" key="5">
    <source>
        <dbReference type="EMBL" id="MFC3997534.1"/>
    </source>
</evidence>
<protein>
    <submittedName>
        <fullName evidence="5">ATP-dependent DNA ligase</fullName>
    </submittedName>
</protein>
<gene>
    <name evidence="5" type="ORF">ACFOVU_16495</name>
</gene>
<comment type="similarity">
    <text evidence="1">Belongs to the ATP-dependent DNA ligase family.</text>
</comment>
<comment type="catalytic activity">
    <reaction evidence="3">
        <text>ATP + (deoxyribonucleotide)n-3'-hydroxyl + 5'-phospho-(deoxyribonucleotide)m = (deoxyribonucleotide)n+m + AMP + diphosphate.</text>
        <dbReference type="EC" id="6.5.1.1"/>
    </reaction>
</comment>
<name>A0ABV8FQ63_9ACTN</name>
<keyword evidence="2 5" id="KW-0436">Ligase</keyword>
<dbReference type="InterPro" id="IPR012340">
    <property type="entry name" value="NA-bd_OB-fold"/>
</dbReference>
<dbReference type="PANTHER" id="PTHR45674">
    <property type="entry name" value="DNA LIGASE 1/3 FAMILY MEMBER"/>
    <property type="match status" value="1"/>
</dbReference>
<evidence type="ECO:0000256" key="2">
    <source>
        <dbReference type="ARBA" id="ARBA00022598"/>
    </source>
</evidence>
<dbReference type="InterPro" id="IPR012310">
    <property type="entry name" value="DNA_ligase_ATP-dep_cent"/>
</dbReference>
<dbReference type="PANTHER" id="PTHR45674:SF4">
    <property type="entry name" value="DNA LIGASE 1"/>
    <property type="match status" value="1"/>
</dbReference>
<comment type="caution">
    <text evidence="5">The sequence shown here is derived from an EMBL/GenBank/DDBJ whole genome shotgun (WGS) entry which is preliminary data.</text>
</comment>
<dbReference type="GO" id="GO:0016874">
    <property type="term" value="F:ligase activity"/>
    <property type="evidence" value="ECO:0007669"/>
    <property type="project" value="UniProtKB-KW"/>
</dbReference>
<proteinExistence type="inferred from homology"/>
<dbReference type="Gene3D" id="3.30.470.30">
    <property type="entry name" value="DNA ligase/mRNA capping enzyme"/>
    <property type="match status" value="1"/>
</dbReference>
<dbReference type="EMBL" id="JBHSBH010000010">
    <property type="protein sequence ID" value="MFC3997534.1"/>
    <property type="molecule type" value="Genomic_DNA"/>
</dbReference>
<keyword evidence="6" id="KW-1185">Reference proteome</keyword>
<dbReference type="Pfam" id="PF01068">
    <property type="entry name" value="DNA_ligase_A_M"/>
    <property type="match status" value="1"/>
</dbReference>
<reference evidence="6" key="1">
    <citation type="journal article" date="2019" name="Int. J. Syst. Evol. Microbiol.">
        <title>The Global Catalogue of Microorganisms (GCM) 10K type strain sequencing project: providing services to taxonomists for standard genome sequencing and annotation.</title>
        <authorList>
            <consortium name="The Broad Institute Genomics Platform"/>
            <consortium name="The Broad Institute Genome Sequencing Center for Infectious Disease"/>
            <person name="Wu L."/>
            <person name="Ma J."/>
        </authorList>
    </citation>
    <scope>NUCLEOTIDE SEQUENCE [LARGE SCALE GENOMIC DNA]</scope>
    <source>
        <strain evidence="6">TBRC 1826</strain>
    </source>
</reference>